<feature type="domain" description="Chitin-binding type-2" evidence="8">
    <location>
        <begin position="600"/>
        <end position="657"/>
    </location>
</feature>
<feature type="region of interest" description="Disordered" evidence="6">
    <location>
        <begin position="578"/>
        <end position="606"/>
    </location>
</feature>
<evidence type="ECO:0000256" key="5">
    <source>
        <dbReference type="ARBA" id="ARBA00023180"/>
    </source>
</evidence>
<organism evidence="9 10">
    <name type="scientific">Drosophila madeirensis</name>
    <name type="common">Fruit fly</name>
    <dbReference type="NCBI Taxonomy" id="30013"/>
    <lineage>
        <taxon>Eukaryota</taxon>
        <taxon>Metazoa</taxon>
        <taxon>Ecdysozoa</taxon>
        <taxon>Arthropoda</taxon>
        <taxon>Hexapoda</taxon>
        <taxon>Insecta</taxon>
        <taxon>Pterygota</taxon>
        <taxon>Neoptera</taxon>
        <taxon>Endopterygota</taxon>
        <taxon>Diptera</taxon>
        <taxon>Brachycera</taxon>
        <taxon>Muscomorpha</taxon>
        <taxon>Ephydroidea</taxon>
        <taxon>Drosophilidae</taxon>
        <taxon>Drosophila</taxon>
        <taxon>Sophophora</taxon>
    </lineage>
</organism>
<proteinExistence type="predicted"/>
<feature type="signal peptide" evidence="7">
    <location>
        <begin position="1"/>
        <end position="22"/>
    </location>
</feature>
<evidence type="ECO:0000313" key="10">
    <source>
        <dbReference type="Proteomes" id="UP001500889"/>
    </source>
</evidence>
<feature type="domain" description="Chitin-binding type-2" evidence="8">
    <location>
        <begin position="511"/>
        <end position="569"/>
    </location>
</feature>
<accession>A0AAU9FSJ3</accession>
<evidence type="ECO:0000259" key="8">
    <source>
        <dbReference type="PROSITE" id="PS50940"/>
    </source>
</evidence>
<dbReference type="InterPro" id="IPR002557">
    <property type="entry name" value="Chitin-bd_dom"/>
</dbReference>
<feature type="compositionally biased region" description="Low complexity" evidence="6">
    <location>
        <begin position="403"/>
        <end position="427"/>
    </location>
</feature>
<dbReference type="PROSITE" id="PS50940">
    <property type="entry name" value="CHIT_BIND_II"/>
    <property type="match status" value="9"/>
</dbReference>
<evidence type="ECO:0000256" key="3">
    <source>
        <dbReference type="ARBA" id="ARBA00022737"/>
    </source>
</evidence>
<evidence type="ECO:0000256" key="4">
    <source>
        <dbReference type="ARBA" id="ARBA00023157"/>
    </source>
</evidence>
<reference evidence="9 10" key="1">
    <citation type="submission" date="2024-02" db="EMBL/GenBank/DDBJ databases">
        <title>A chromosome-level genome assembly of Drosophila madeirensis, a fruit fly species endemic to Madeira island.</title>
        <authorList>
            <person name="Tomihara K."/>
            <person name="Llopart A."/>
            <person name="Yamamoto D."/>
        </authorList>
    </citation>
    <scope>NUCLEOTIDE SEQUENCE [LARGE SCALE GENOMIC DNA]</scope>
    <source>
        <strain evidence="9 10">RF1</strain>
    </source>
</reference>
<keyword evidence="3" id="KW-0677">Repeat</keyword>
<sequence>MKVLDCKWYTFIAFLLTTVCDGTPSSYRTSGDAMKNCLSPPEVDSDFCASLPVGKYKYPYNCSAFISCTESCPELEYCPTGKLFNNLLRICDTPEAVDCTESPYPTPPSTEADPCVGQANHSVIPSESACNEFIVCVDDRGIVDQCPGQMLFNPAFRICDYPNDVLCYGDQSTQEVEETTWTTEETFNDCVGQKQGTRFPYRNNCQQYYYCYGNNSFIILPCPIDNWYNPYSGNCGPEVPAEACREVTTSTTPITVPPTTLEEKENQCAEQELGVAFPLESDCQQYVICLGGGQSATAKCPVNAWFDPKTGDCGPNVSPTACRDSVTTSTTVQTTQSWDDLCADQKLGFSYPLVTNCQQYILCMGDGSYSIANCIYNAWYDPQTGNCGPEVSPTACTESGVATESTASQSTTPPTTYSTSWTTIQTPDTTTSLPVDSEICSGQSEGHYASYPEDCSKYIVCASPVPVAFYCIEGYYFNEAMQQCVQWELSDCPQGERTTPSPSHTTPTPSPTVCHNKAGDTLPFPDNCQWYIQCLDDVVYMMGVCGSGEFFDPLTGHCGPDVSPEACRWDYDSTTAASTGATEQQSTTISAESTPTTEATNPCEGMPDGKLVPYPNDCSKFIQCVRPSPIVYDCAEGQEFSAFLERCMAPWVANCTIPATTTPLPSATTTERIPTQGSFCADQAEGTLVPYPGNCSKYIVCQEPIPVGYACTNGEEFNPTDLTCMNPQLAGCSTNGLLSNANGVLMWESLKAIARLIW</sequence>
<feature type="domain" description="Chitin-binding type-2" evidence="8">
    <location>
        <begin position="339"/>
        <end position="398"/>
    </location>
</feature>
<dbReference type="InterPro" id="IPR051940">
    <property type="entry name" value="Chitin_bind-dev_reg"/>
</dbReference>
<evidence type="ECO:0000256" key="6">
    <source>
        <dbReference type="SAM" id="MobiDB-lite"/>
    </source>
</evidence>
<evidence type="ECO:0000256" key="2">
    <source>
        <dbReference type="ARBA" id="ARBA00022729"/>
    </source>
</evidence>
<evidence type="ECO:0000256" key="7">
    <source>
        <dbReference type="SAM" id="SignalP"/>
    </source>
</evidence>
<dbReference type="GO" id="GO:0008061">
    <property type="term" value="F:chitin binding"/>
    <property type="evidence" value="ECO:0007669"/>
    <property type="project" value="UniProtKB-KW"/>
</dbReference>
<keyword evidence="10" id="KW-1185">Reference proteome</keyword>
<dbReference type="Pfam" id="PF01607">
    <property type="entry name" value="CBM_14"/>
    <property type="match status" value="9"/>
</dbReference>
<feature type="domain" description="Chitin-binding type-2" evidence="8">
    <location>
        <begin position="187"/>
        <end position="246"/>
    </location>
</feature>
<feature type="domain" description="Chitin-binding type-2" evidence="8">
    <location>
        <begin position="45"/>
        <end position="101"/>
    </location>
</feature>
<feature type="domain" description="Chitin-binding type-2" evidence="8">
    <location>
        <begin position="265"/>
        <end position="324"/>
    </location>
</feature>
<keyword evidence="1" id="KW-0147">Chitin-binding</keyword>
<dbReference type="SUPFAM" id="SSF57625">
    <property type="entry name" value="Invertebrate chitin-binding proteins"/>
    <property type="match status" value="9"/>
</dbReference>
<dbReference type="PANTHER" id="PTHR23301">
    <property type="entry name" value="CHITIN BINDING PERITROPHIN-A"/>
    <property type="match status" value="1"/>
</dbReference>
<dbReference type="EMBL" id="AP029265">
    <property type="protein sequence ID" value="BFF98285.1"/>
    <property type="molecule type" value="Genomic_DNA"/>
</dbReference>
<feature type="domain" description="Chitin-binding type-2" evidence="8">
    <location>
        <begin position="437"/>
        <end position="494"/>
    </location>
</feature>
<dbReference type="GO" id="GO:0005576">
    <property type="term" value="C:extracellular region"/>
    <property type="evidence" value="ECO:0007669"/>
    <property type="project" value="InterPro"/>
</dbReference>
<dbReference type="Proteomes" id="UP001500889">
    <property type="component" value="Chromosome J"/>
</dbReference>
<evidence type="ECO:0000256" key="1">
    <source>
        <dbReference type="ARBA" id="ARBA00022669"/>
    </source>
</evidence>
<feature type="domain" description="Chitin-binding type-2" evidence="8">
    <location>
        <begin position="112"/>
        <end position="169"/>
    </location>
</feature>
<feature type="chain" id="PRO_5043347544" description="Chitin-binding type-2 domain-containing protein" evidence="7">
    <location>
        <begin position="23"/>
        <end position="758"/>
    </location>
</feature>
<feature type="compositionally biased region" description="Polar residues" evidence="6">
    <location>
        <begin position="578"/>
        <end position="600"/>
    </location>
</feature>
<feature type="region of interest" description="Disordered" evidence="6">
    <location>
        <begin position="402"/>
        <end position="427"/>
    </location>
</feature>
<protein>
    <recommendedName>
        <fullName evidence="8">Chitin-binding type-2 domain-containing protein</fullName>
    </recommendedName>
</protein>
<dbReference type="SMART" id="SM00494">
    <property type="entry name" value="ChtBD2"/>
    <property type="match status" value="9"/>
</dbReference>
<name>A0AAU9FSJ3_DROMD</name>
<feature type="domain" description="Chitin-binding type-2" evidence="8">
    <location>
        <begin position="677"/>
        <end position="734"/>
    </location>
</feature>
<gene>
    <name evidence="9" type="ORF">DMAD_06482</name>
</gene>
<keyword evidence="5" id="KW-0325">Glycoprotein</keyword>
<evidence type="ECO:0000313" key="9">
    <source>
        <dbReference type="EMBL" id="BFF98285.1"/>
    </source>
</evidence>
<keyword evidence="2 7" id="KW-0732">Signal</keyword>
<dbReference type="Gene3D" id="2.170.140.10">
    <property type="entry name" value="Chitin binding domain"/>
    <property type="match status" value="6"/>
</dbReference>
<keyword evidence="4" id="KW-1015">Disulfide bond</keyword>
<dbReference type="InterPro" id="IPR036508">
    <property type="entry name" value="Chitin-bd_dom_sf"/>
</dbReference>
<dbReference type="AlphaFoldDB" id="A0AAU9FSJ3"/>
<dbReference type="PANTHER" id="PTHR23301:SF0">
    <property type="entry name" value="CHITIN-BINDING TYPE-2 DOMAIN-CONTAINING PROTEIN-RELATED"/>
    <property type="match status" value="1"/>
</dbReference>